<dbReference type="AlphaFoldDB" id="A0ABD5BBK2"/>
<evidence type="ECO:0000313" key="2">
    <source>
        <dbReference type="EMBL" id="MDQ9553943.1"/>
    </source>
</evidence>
<name>A0ABD5BBK2_SERMA</name>
<evidence type="ECO:0000256" key="1">
    <source>
        <dbReference type="SAM" id="Phobius"/>
    </source>
</evidence>
<reference evidence="2 3" key="1">
    <citation type="submission" date="2023-07" db="EMBL/GenBank/DDBJ databases">
        <title>Pathogens genome sequencing project 196.</title>
        <authorList>
            <person name="Cao X."/>
        </authorList>
    </citation>
    <scope>NUCLEOTIDE SEQUENCE [LARGE SCALE GENOMIC DNA]</scope>
    <source>
        <strain evidence="2 3">SM41</strain>
    </source>
</reference>
<gene>
    <name evidence="2" type="ORF">RF091_00090</name>
</gene>
<protein>
    <submittedName>
        <fullName evidence="2">DUF4760 domain-containing protein</fullName>
    </submittedName>
</protein>
<accession>A0ABD5BBK2</accession>
<dbReference type="InterPro" id="IPR031876">
    <property type="entry name" value="DUF4760"/>
</dbReference>
<keyword evidence="1" id="KW-1133">Transmembrane helix</keyword>
<sequence>MNIDPVTMQIVSNAIVLLGVVVAIFTIWYNIRTAKKTQTAIFLFESRTDKEYIESLHVLRKVHESGKSFRSYVFPCGGAELTEEEKNEKRKFQYILNFYERVAVSIQNGIYNEDMIKKTSYSTVIDTWNHAEPLIKAIRESISSKTTYQEFEWLANRWKDSPLRETSKRRWYHSS</sequence>
<feature type="transmembrane region" description="Helical" evidence="1">
    <location>
        <begin position="6"/>
        <end position="29"/>
    </location>
</feature>
<proteinExistence type="predicted"/>
<evidence type="ECO:0000313" key="3">
    <source>
        <dbReference type="Proteomes" id="UP001234811"/>
    </source>
</evidence>
<dbReference type="Proteomes" id="UP001234811">
    <property type="component" value="Unassembled WGS sequence"/>
</dbReference>
<comment type="caution">
    <text evidence="2">The sequence shown here is derived from an EMBL/GenBank/DDBJ whole genome shotgun (WGS) entry which is preliminary data.</text>
</comment>
<dbReference type="Pfam" id="PF15956">
    <property type="entry name" value="DUF4760"/>
    <property type="match status" value="1"/>
</dbReference>
<dbReference type="EMBL" id="JAVIPQ010000009">
    <property type="protein sequence ID" value="MDQ9553943.1"/>
    <property type="molecule type" value="Genomic_DNA"/>
</dbReference>
<dbReference type="RefSeq" id="WP_060450517.1">
    <property type="nucleotide sequence ID" value="NZ_CP109829.1"/>
</dbReference>
<keyword evidence="1" id="KW-0812">Transmembrane</keyword>
<keyword evidence="1" id="KW-0472">Membrane</keyword>
<organism evidence="2 3">
    <name type="scientific">Serratia marcescens</name>
    <dbReference type="NCBI Taxonomy" id="615"/>
    <lineage>
        <taxon>Bacteria</taxon>
        <taxon>Pseudomonadati</taxon>
        <taxon>Pseudomonadota</taxon>
        <taxon>Gammaproteobacteria</taxon>
        <taxon>Enterobacterales</taxon>
        <taxon>Yersiniaceae</taxon>
        <taxon>Serratia</taxon>
    </lineage>
</organism>